<sequence length="93" mass="10856">MLPYSTFSLIPREELRHLIYDLGKSDAEIAQLYRVSTNVVNQRRRLMNLMDGQMTAEQLANRVRLAEEIKHLPPEAVEQIQEIVLQYRGNVAY</sequence>
<dbReference type="EMBL" id="CP104064">
    <property type="protein sequence ID" value="WAH38903.1"/>
    <property type="molecule type" value="Genomic_DNA"/>
</dbReference>
<proteinExistence type="predicted"/>
<dbReference type="RefSeq" id="WP_268046512.1">
    <property type="nucleotide sequence ID" value="NZ_CP104064.1"/>
</dbReference>
<keyword evidence="2" id="KW-1185">Reference proteome</keyword>
<name>A0ABY6Z7M2_9BACL</name>
<reference evidence="1" key="1">
    <citation type="submission" date="2022-08" db="EMBL/GenBank/DDBJ databases">
        <title>Alicyclobacillus dauci DSM2870, complete genome.</title>
        <authorList>
            <person name="Wang Q."/>
            <person name="Cai R."/>
            <person name="Wang Z."/>
        </authorList>
    </citation>
    <scope>NUCLEOTIDE SEQUENCE</scope>
    <source>
        <strain evidence="1">DSM 28700</strain>
    </source>
</reference>
<protein>
    <submittedName>
        <fullName evidence="1">Uncharacterized protein</fullName>
    </submittedName>
</protein>
<accession>A0ABY6Z7M2</accession>
<gene>
    <name evidence="1" type="ORF">NZD86_10690</name>
</gene>
<evidence type="ECO:0000313" key="2">
    <source>
        <dbReference type="Proteomes" id="UP001164803"/>
    </source>
</evidence>
<evidence type="ECO:0000313" key="1">
    <source>
        <dbReference type="EMBL" id="WAH38903.1"/>
    </source>
</evidence>
<dbReference type="Proteomes" id="UP001164803">
    <property type="component" value="Chromosome"/>
</dbReference>
<organism evidence="1 2">
    <name type="scientific">Alicyclobacillus dauci</name>
    <dbReference type="NCBI Taxonomy" id="1475485"/>
    <lineage>
        <taxon>Bacteria</taxon>
        <taxon>Bacillati</taxon>
        <taxon>Bacillota</taxon>
        <taxon>Bacilli</taxon>
        <taxon>Bacillales</taxon>
        <taxon>Alicyclobacillaceae</taxon>
        <taxon>Alicyclobacillus</taxon>
    </lineage>
</organism>
<dbReference type="SUPFAM" id="SSF109709">
    <property type="entry name" value="KorB DNA-binding domain-like"/>
    <property type="match status" value="1"/>
</dbReference>